<gene>
    <name evidence="7" type="primary">hemK2</name>
    <name evidence="7" type="ORF">METEAL_32980</name>
</gene>
<dbReference type="InterPro" id="IPR007848">
    <property type="entry name" value="Small_mtfrase_dom"/>
</dbReference>
<dbReference type="Pfam" id="PF05175">
    <property type="entry name" value="MTS"/>
    <property type="match status" value="1"/>
</dbReference>
<reference evidence="8" key="1">
    <citation type="journal article" date="2023" name="Int. J. Syst. Evol. Microbiol.">
        <title>Mesoterricola silvestris gen. nov., sp. nov., Mesoterricola sediminis sp. nov., Geothrix oryzae sp. nov., Geothrix edaphica sp. nov., Geothrix rubra sp. nov., and Geothrix limicola sp. nov., six novel members of Acidobacteriota isolated from soils.</title>
        <authorList>
            <person name="Itoh H."/>
            <person name="Sugisawa Y."/>
            <person name="Mise K."/>
            <person name="Xu Z."/>
            <person name="Kuniyasu M."/>
            <person name="Ushijima N."/>
            <person name="Kawano K."/>
            <person name="Kobayashi E."/>
            <person name="Shiratori Y."/>
            <person name="Masuda Y."/>
            <person name="Senoo K."/>
        </authorList>
    </citation>
    <scope>NUCLEOTIDE SEQUENCE [LARGE SCALE GENOMIC DNA]</scope>
    <source>
        <strain evidence="8">W79</strain>
    </source>
</reference>
<dbReference type="PANTHER" id="PTHR18895">
    <property type="entry name" value="HEMK METHYLTRANSFERASE"/>
    <property type="match status" value="1"/>
</dbReference>
<dbReference type="InterPro" id="IPR002052">
    <property type="entry name" value="DNA_methylase_N6_adenine_CS"/>
</dbReference>
<dbReference type="PROSITE" id="PS00092">
    <property type="entry name" value="N6_MTASE"/>
    <property type="match status" value="1"/>
</dbReference>
<organism evidence="7 8">
    <name type="scientific">Mesoterricola silvestris</name>
    <dbReference type="NCBI Taxonomy" id="2927979"/>
    <lineage>
        <taxon>Bacteria</taxon>
        <taxon>Pseudomonadati</taxon>
        <taxon>Acidobacteriota</taxon>
        <taxon>Holophagae</taxon>
        <taxon>Holophagales</taxon>
        <taxon>Holophagaceae</taxon>
        <taxon>Mesoterricola</taxon>
    </lineage>
</organism>
<evidence type="ECO:0000256" key="3">
    <source>
        <dbReference type="ARBA" id="ARBA00022679"/>
    </source>
</evidence>
<evidence type="ECO:0000256" key="2">
    <source>
        <dbReference type="ARBA" id="ARBA00022603"/>
    </source>
</evidence>
<accession>A0AA48GMM7</accession>
<keyword evidence="7" id="KW-0540">Nuclease</keyword>
<keyword evidence="7" id="KW-0255">Endonuclease</keyword>
<feature type="domain" description="Methyltransferase small" evidence="6">
    <location>
        <begin position="101"/>
        <end position="190"/>
    </location>
</feature>
<keyword evidence="2" id="KW-0489">Methyltransferase</keyword>
<dbReference type="GO" id="GO:0003676">
    <property type="term" value="F:nucleic acid binding"/>
    <property type="evidence" value="ECO:0007669"/>
    <property type="project" value="InterPro"/>
</dbReference>
<evidence type="ECO:0000259" key="6">
    <source>
        <dbReference type="Pfam" id="PF05175"/>
    </source>
</evidence>
<dbReference type="Proteomes" id="UP001238179">
    <property type="component" value="Chromosome"/>
</dbReference>
<protein>
    <recommendedName>
        <fullName evidence="1">peptide chain release factor N(5)-glutamine methyltransferase</fullName>
        <ecNumber evidence="1">2.1.1.297</ecNumber>
    </recommendedName>
</protein>
<evidence type="ECO:0000256" key="4">
    <source>
        <dbReference type="ARBA" id="ARBA00022691"/>
    </source>
</evidence>
<evidence type="ECO:0000256" key="1">
    <source>
        <dbReference type="ARBA" id="ARBA00012771"/>
    </source>
</evidence>
<dbReference type="CDD" id="cd02440">
    <property type="entry name" value="AdoMet_MTases"/>
    <property type="match status" value="1"/>
</dbReference>
<proteinExistence type="predicted"/>
<sequence>MDQLKARIEALLAPVAGSEAGAEADRILDAARSLPAAQAEAQAAAWAAKRAGGAPLGLVLGRQRFLGVDLLTGSDVLAAREETEILGREVLAALREAGQGELRMIDMGCGSGNLGCAVAVLLPEVRVWASDLTESCAALTRENVDLHGLGERVQVSQGDLFEPLKGRGLEGTMHVVAMNPPYIPSTALEKNHSELLRHEPREAFDGGPYGVSIVTRLLQEAPAFLRPGGRVLFEFGLGQARIIQALVAKNGRYRDCRFAADAAGEPRVAVLELRPGESGTSPR</sequence>
<dbReference type="InterPro" id="IPR050320">
    <property type="entry name" value="N5-glutamine_MTase"/>
</dbReference>
<dbReference type="GO" id="GO:0102559">
    <property type="term" value="F:peptide chain release factor N(5)-glutamine methyltransferase activity"/>
    <property type="evidence" value="ECO:0007669"/>
    <property type="project" value="UniProtKB-EC"/>
</dbReference>
<dbReference type="EMBL" id="AP027080">
    <property type="protein sequence ID" value="BDU74124.1"/>
    <property type="molecule type" value="Genomic_DNA"/>
</dbReference>
<dbReference type="NCBIfam" id="TIGR00536">
    <property type="entry name" value="hemK_fam"/>
    <property type="match status" value="1"/>
</dbReference>
<name>A0AA48GMM7_9BACT</name>
<keyword evidence="3" id="KW-0808">Transferase</keyword>
<evidence type="ECO:0000256" key="5">
    <source>
        <dbReference type="ARBA" id="ARBA00048391"/>
    </source>
</evidence>
<dbReference type="PANTHER" id="PTHR18895:SF74">
    <property type="entry name" value="MTRF1L RELEASE FACTOR GLUTAMINE METHYLTRANSFERASE"/>
    <property type="match status" value="1"/>
</dbReference>
<dbReference type="InterPro" id="IPR029063">
    <property type="entry name" value="SAM-dependent_MTases_sf"/>
</dbReference>
<dbReference type="GO" id="GO:0004519">
    <property type="term" value="F:endonuclease activity"/>
    <property type="evidence" value="ECO:0007669"/>
    <property type="project" value="UniProtKB-KW"/>
</dbReference>
<dbReference type="KEGG" id="msil:METEAL_32980"/>
<dbReference type="SUPFAM" id="SSF53335">
    <property type="entry name" value="S-adenosyl-L-methionine-dependent methyltransferases"/>
    <property type="match status" value="1"/>
</dbReference>
<dbReference type="Gene3D" id="3.40.50.150">
    <property type="entry name" value="Vaccinia Virus protein VP39"/>
    <property type="match status" value="1"/>
</dbReference>
<dbReference type="InterPro" id="IPR004556">
    <property type="entry name" value="HemK-like"/>
</dbReference>
<keyword evidence="7" id="KW-0378">Hydrolase</keyword>
<dbReference type="GO" id="GO:0032259">
    <property type="term" value="P:methylation"/>
    <property type="evidence" value="ECO:0007669"/>
    <property type="project" value="UniProtKB-KW"/>
</dbReference>
<keyword evidence="4" id="KW-0949">S-adenosyl-L-methionine</keyword>
<dbReference type="RefSeq" id="WP_316412795.1">
    <property type="nucleotide sequence ID" value="NZ_AP027080.1"/>
</dbReference>
<evidence type="ECO:0000313" key="7">
    <source>
        <dbReference type="EMBL" id="BDU74124.1"/>
    </source>
</evidence>
<comment type="catalytic activity">
    <reaction evidence="5">
        <text>L-glutaminyl-[peptide chain release factor] + S-adenosyl-L-methionine = N(5)-methyl-L-glutaminyl-[peptide chain release factor] + S-adenosyl-L-homocysteine + H(+)</text>
        <dbReference type="Rhea" id="RHEA:42896"/>
        <dbReference type="Rhea" id="RHEA-COMP:10271"/>
        <dbReference type="Rhea" id="RHEA-COMP:10272"/>
        <dbReference type="ChEBI" id="CHEBI:15378"/>
        <dbReference type="ChEBI" id="CHEBI:30011"/>
        <dbReference type="ChEBI" id="CHEBI:57856"/>
        <dbReference type="ChEBI" id="CHEBI:59789"/>
        <dbReference type="ChEBI" id="CHEBI:61891"/>
        <dbReference type="EC" id="2.1.1.297"/>
    </reaction>
</comment>
<dbReference type="AlphaFoldDB" id="A0AA48GMM7"/>
<keyword evidence="8" id="KW-1185">Reference proteome</keyword>
<dbReference type="EC" id="2.1.1.297" evidence="1"/>
<evidence type="ECO:0000313" key="8">
    <source>
        <dbReference type="Proteomes" id="UP001238179"/>
    </source>
</evidence>